<dbReference type="GeneID" id="27362618"/>
<sequence>MKFDPNSRALPKRSELPAIPGAPDGAAWFWGPNDELGRLNLLTKERVAAAAKLIITGEIINLNWRADYPNPPSFGRQGFVHTIQTIGDSGYDDLYNMNTQSGSQWDGFRHVRLLRYDSAAIGRSFDLLTMDEVPNAKYGGMQAWAEHGIGKSYDPITTHRIPLKDVQACAKAQGVEFQYGDLLLIRSGFVDHYDRLDEKGRKQLGTLQIPDHTFVGVEQTEEMLDFLHDNYFSAVIGDAPAFEAWPRAEFNLHQYLLPRWGVPIGEMWNLERLAETCKRKKQYTFFITSAPANVPGGIGSHPNAVAIF</sequence>
<proteinExistence type="inferred from homology"/>
<dbReference type="PANTHER" id="PTHR34861:SF10">
    <property type="entry name" value="CYCLASE"/>
    <property type="match status" value="1"/>
</dbReference>
<protein>
    <recommendedName>
        <fullName evidence="4">Cyclase</fullName>
    </recommendedName>
</protein>
<dbReference type="Pfam" id="PF04199">
    <property type="entry name" value="Cyclase"/>
    <property type="match status" value="1"/>
</dbReference>
<name>A0A0D2DN52_9EURO</name>
<dbReference type="InterPro" id="IPR037175">
    <property type="entry name" value="KFase_sf"/>
</dbReference>
<dbReference type="PANTHER" id="PTHR34861">
    <property type="match status" value="1"/>
</dbReference>
<dbReference type="AlphaFoldDB" id="A0A0D2DN52"/>
<keyword evidence="3" id="KW-1185">Reference proteome</keyword>
<comment type="similarity">
    <text evidence="1">Belongs to the Cyclase 1 superfamily.</text>
</comment>
<dbReference type="GO" id="GO:0019441">
    <property type="term" value="P:L-tryptophan catabolic process to kynurenine"/>
    <property type="evidence" value="ECO:0007669"/>
    <property type="project" value="InterPro"/>
</dbReference>
<dbReference type="HOGENOM" id="CLU_030671_1_0_1"/>
<organism evidence="2 3">
    <name type="scientific">Exophiala oligosperma</name>
    <dbReference type="NCBI Taxonomy" id="215243"/>
    <lineage>
        <taxon>Eukaryota</taxon>
        <taxon>Fungi</taxon>
        <taxon>Dikarya</taxon>
        <taxon>Ascomycota</taxon>
        <taxon>Pezizomycotina</taxon>
        <taxon>Eurotiomycetes</taxon>
        <taxon>Chaetothyriomycetidae</taxon>
        <taxon>Chaetothyriales</taxon>
        <taxon>Herpotrichiellaceae</taxon>
        <taxon>Exophiala</taxon>
    </lineage>
</organism>
<gene>
    <name evidence="2" type="ORF">PV06_10544</name>
</gene>
<dbReference type="GO" id="GO:0004061">
    <property type="term" value="F:arylformamidase activity"/>
    <property type="evidence" value="ECO:0007669"/>
    <property type="project" value="InterPro"/>
</dbReference>
<evidence type="ECO:0000313" key="2">
    <source>
        <dbReference type="EMBL" id="KIW37194.1"/>
    </source>
</evidence>
<dbReference type="STRING" id="215243.A0A0D2DN52"/>
<dbReference type="InterPro" id="IPR007325">
    <property type="entry name" value="KFase/CYL"/>
</dbReference>
<evidence type="ECO:0008006" key="4">
    <source>
        <dbReference type="Google" id="ProtNLM"/>
    </source>
</evidence>
<accession>A0A0D2DN52</accession>
<dbReference type="OrthoDB" id="5396at2759"/>
<reference evidence="2 3" key="1">
    <citation type="submission" date="2015-01" db="EMBL/GenBank/DDBJ databases">
        <title>The Genome Sequence of Exophiala oligosperma CBS72588.</title>
        <authorList>
            <consortium name="The Broad Institute Genomics Platform"/>
            <person name="Cuomo C."/>
            <person name="de Hoog S."/>
            <person name="Gorbushina A."/>
            <person name="Stielow B."/>
            <person name="Teixiera M."/>
            <person name="Abouelleil A."/>
            <person name="Chapman S.B."/>
            <person name="Priest M."/>
            <person name="Young S.K."/>
            <person name="Wortman J."/>
            <person name="Nusbaum C."/>
            <person name="Birren B."/>
        </authorList>
    </citation>
    <scope>NUCLEOTIDE SEQUENCE [LARGE SCALE GENOMIC DNA]</scope>
    <source>
        <strain evidence="2 3">CBS 72588</strain>
    </source>
</reference>
<dbReference type="SUPFAM" id="SSF102198">
    <property type="entry name" value="Putative cyclase"/>
    <property type="match status" value="1"/>
</dbReference>
<evidence type="ECO:0000313" key="3">
    <source>
        <dbReference type="Proteomes" id="UP000053342"/>
    </source>
</evidence>
<dbReference type="EMBL" id="KN847345">
    <property type="protein sequence ID" value="KIW37194.1"/>
    <property type="molecule type" value="Genomic_DNA"/>
</dbReference>
<evidence type="ECO:0000256" key="1">
    <source>
        <dbReference type="ARBA" id="ARBA00007865"/>
    </source>
</evidence>
<dbReference type="VEuPathDB" id="FungiDB:PV06_10544"/>
<dbReference type="RefSeq" id="XP_016257410.1">
    <property type="nucleotide sequence ID" value="XM_016412102.1"/>
</dbReference>
<dbReference type="Gene3D" id="3.50.30.50">
    <property type="entry name" value="Putative cyclase"/>
    <property type="match status" value="1"/>
</dbReference>
<dbReference type="Proteomes" id="UP000053342">
    <property type="component" value="Unassembled WGS sequence"/>
</dbReference>